<feature type="region of interest" description="Disordered" evidence="2">
    <location>
        <begin position="161"/>
        <end position="196"/>
    </location>
</feature>
<organism evidence="6 7">
    <name type="scientific">Oikopleura dioica</name>
    <name type="common">Tunicate</name>
    <dbReference type="NCBI Taxonomy" id="34765"/>
    <lineage>
        <taxon>Eukaryota</taxon>
        <taxon>Metazoa</taxon>
        <taxon>Chordata</taxon>
        <taxon>Tunicata</taxon>
        <taxon>Appendicularia</taxon>
        <taxon>Copelata</taxon>
        <taxon>Oikopleuridae</taxon>
        <taxon>Oikopleura</taxon>
    </lineage>
</organism>
<feature type="domain" description="CUB" evidence="5">
    <location>
        <begin position="45"/>
        <end position="131"/>
    </location>
</feature>
<proteinExistence type="predicted"/>
<evidence type="ECO:0000256" key="4">
    <source>
        <dbReference type="SAM" id="SignalP"/>
    </source>
</evidence>
<keyword evidence="4" id="KW-0732">Signal</keyword>
<evidence type="ECO:0000259" key="5">
    <source>
        <dbReference type="Pfam" id="PF00431"/>
    </source>
</evidence>
<sequence length="421" mass="48307">MIGILLLLLKLTVAEIREREGAPSLFTDCFRGSDQGDLGRVKWLVTPDFPSLYKNTISCKWTINTNYGQYIKLVPEIMDIPCRGNNMLKIIDIPVGQTKKNESPQYCGSIDIPAFVSSDVSFEIHFIVDSPAAGARLKLGYQAVTDQKGIKVNSKSINKPVFKTTPRQSRPSPFWNKKIPRRPPIQPENTHNLNSQMPDFVETDALKGIIFSYTGFLILVTAPAIYLLYKFKNDKATPLDIFRDVREKTYLQIENSLSHYRNLMKNQIPSQDFKPSFELCSDGEYVTRETMLECFPFDLQNDESSVSKNFIFNSWESIDQDFDGKLDFTEWKGYIFALGYINFKVIHHGFGGAEEFSLNEEETENLLDYAHAWLSTKSSEDNRIFFDNLFKSVDIDKNPNNLTHLEAIRLFLAILTKFMEK</sequence>
<dbReference type="EMBL" id="OU015566">
    <property type="protein sequence ID" value="CAG5103478.1"/>
    <property type="molecule type" value="Genomic_DNA"/>
</dbReference>
<accession>A0ABN7SS96</accession>
<dbReference type="Gene3D" id="2.60.120.290">
    <property type="entry name" value="Spermadhesin, CUB domain"/>
    <property type="match status" value="1"/>
</dbReference>
<dbReference type="Pfam" id="PF00431">
    <property type="entry name" value="CUB"/>
    <property type="match status" value="1"/>
</dbReference>
<keyword evidence="7" id="KW-1185">Reference proteome</keyword>
<keyword evidence="3" id="KW-0472">Membrane</keyword>
<evidence type="ECO:0000256" key="1">
    <source>
        <dbReference type="ARBA" id="ARBA00023157"/>
    </source>
</evidence>
<evidence type="ECO:0000313" key="7">
    <source>
        <dbReference type="Proteomes" id="UP001158576"/>
    </source>
</evidence>
<dbReference type="CDD" id="cd00041">
    <property type="entry name" value="CUB"/>
    <property type="match status" value="1"/>
</dbReference>
<keyword evidence="1" id="KW-1015">Disulfide bond</keyword>
<protein>
    <submittedName>
        <fullName evidence="6">Oidioi.mRNA.OKI2018_I69.chr1.g789.t1.cds</fullName>
    </submittedName>
</protein>
<dbReference type="SUPFAM" id="SSF49854">
    <property type="entry name" value="Spermadhesin, CUB domain"/>
    <property type="match status" value="1"/>
</dbReference>
<feature type="signal peptide" evidence="4">
    <location>
        <begin position="1"/>
        <end position="16"/>
    </location>
</feature>
<evidence type="ECO:0000313" key="6">
    <source>
        <dbReference type="EMBL" id="CAG5103478.1"/>
    </source>
</evidence>
<evidence type="ECO:0000256" key="2">
    <source>
        <dbReference type="SAM" id="MobiDB-lite"/>
    </source>
</evidence>
<feature type="chain" id="PRO_5046809093" evidence="4">
    <location>
        <begin position="17"/>
        <end position="421"/>
    </location>
</feature>
<feature type="compositionally biased region" description="Polar residues" evidence="2">
    <location>
        <begin position="187"/>
        <end position="196"/>
    </location>
</feature>
<keyword evidence="3" id="KW-0812">Transmembrane</keyword>
<dbReference type="InterPro" id="IPR000859">
    <property type="entry name" value="CUB_dom"/>
</dbReference>
<dbReference type="Proteomes" id="UP001158576">
    <property type="component" value="Chromosome 1"/>
</dbReference>
<keyword evidence="3" id="KW-1133">Transmembrane helix</keyword>
<feature type="transmembrane region" description="Helical" evidence="3">
    <location>
        <begin position="210"/>
        <end position="229"/>
    </location>
</feature>
<dbReference type="InterPro" id="IPR035914">
    <property type="entry name" value="Sperma_CUB_dom_sf"/>
</dbReference>
<reference evidence="6 7" key="1">
    <citation type="submission" date="2021-04" db="EMBL/GenBank/DDBJ databases">
        <authorList>
            <person name="Bliznina A."/>
        </authorList>
    </citation>
    <scope>NUCLEOTIDE SEQUENCE [LARGE SCALE GENOMIC DNA]</scope>
</reference>
<evidence type="ECO:0000256" key="3">
    <source>
        <dbReference type="SAM" id="Phobius"/>
    </source>
</evidence>
<gene>
    <name evidence="6" type="ORF">OKIOD_LOCUS9554</name>
</gene>
<name>A0ABN7SS96_OIKDI</name>